<dbReference type="Proteomes" id="UP000245778">
    <property type="component" value="Unassembled WGS sequence"/>
</dbReference>
<evidence type="ECO:0000259" key="13">
    <source>
        <dbReference type="PROSITE" id="PS52039"/>
    </source>
</evidence>
<feature type="region of interest" description="Interaction with DNA" evidence="10">
    <location>
        <begin position="189"/>
        <end position="194"/>
    </location>
</feature>
<keyword evidence="9 10" id="KW-0413">Isomerase</keyword>
<dbReference type="PROSITE" id="PS52039">
    <property type="entry name" value="TOPO_IA_2"/>
    <property type="match status" value="1"/>
</dbReference>
<dbReference type="PROSITE" id="PS00396">
    <property type="entry name" value="TOPO_IA_1"/>
    <property type="match status" value="1"/>
</dbReference>
<dbReference type="InterPro" id="IPR013826">
    <property type="entry name" value="Topo_IA_cen_sub3"/>
</dbReference>
<comment type="similarity">
    <text evidence="2 10">Belongs to the type IA topoisomerase family.</text>
</comment>
<organism evidence="14 15">
    <name type="scientific">Intestinimonas butyriciproducens</name>
    <dbReference type="NCBI Taxonomy" id="1297617"/>
    <lineage>
        <taxon>Bacteria</taxon>
        <taxon>Bacillati</taxon>
        <taxon>Bacillota</taxon>
        <taxon>Clostridia</taxon>
        <taxon>Eubacteriales</taxon>
        <taxon>Intestinimonas</taxon>
    </lineage>
</organism>
<dbReference type="NCBIfam" id="TIGR01051">
    <property type="entry name" value="topA_bact"/>
    <property type="match status" value="1"/>
</dbReference>
<dbReference type="Gene3D" id="3.40.50.140">
    <property type="match status" value="1"/>
</dbReference>
<evidence type="ECO:0000256" key="5">
    <source>
        <dbReference type="ARBA" id="ARBA00022833"/>
    </source>
</evidence>
<dbReference type="InterPro" id="IPR003601">
    <property type="entry name" value="Topo_IA_2"/>
</dbReference>
<dbReference type="InterPro" id="IPR006171">
    <property type="entry name" value="TOPRIM_dom"/>
</dbReference>
<dbReference type="SUPFAM" id="SSF56712">
    <property type="entry name" value="Prokaryotic type I DNA topoisomerase"/>
    <property type="match status" value="1"/>
</dbReference>
<evidence type="ECO:0000256" key="6">
    <source>
        <dbReference type="ARBA" id="ARBA00022842"/>
    </source>
</evidence>
<feature type="active site" description="O-(5'-phospho-DNA)-tyrosine intermediate" evidence="10">
    <location>
        <position position="326"/>
    </location>
</feature>
<comment type="function">
    <text evidence="10">Releases the supercoiling and torsional tension of DNA, which is introduced during the DNA replication and transcription, by transiently cleaving and rejoining one strand of the DNA duplex. Introduces a single-strand break via transesterification at a target site in duplex DNA. The scissile phosphodiester is attacked by the catalytic tyrosine of the enzyme, resulting in the formation of a DNA-(5'-phosphotyrosyl)-enzyme intermediate and the expulsion of a 3'-OH DNA strand. The free DNA strand then undergoes passage around the unbroken strand, thus removing DNA supercoils. Finally, in the religation step, the DNA 3'-OH attacks the covalent intermediate to expel the active-site tyrosine and restore the DNA phosphodiester backbone.</text>
</comment>
<evidence type="ECO:0000256" key="10">
    <source>
        <dbReference type="HAMAP-Rule" id="MF_00952"/>
    </source>
</evidence>
<evidence type="ECO:0000256" key="4">
    <source>
        <dbReference type="ARBA" id="ARBA00022771"/>
    </source>
</evidence>
<dbReference type="InterPro" id="IPR013497">
    <property type="entry name" value="Topo_IA_cen"/>
</dbReference>
<feature type="site" description="Interaction with DNA" evidence="10">
    <location>
        <position position="165"/>
    </location>
</feature>
<keyword evidence="6" id="KW-0460">Magnesium</keyword>
<feature type="site" description="Interaction with DNA" evidence="10">
    <location>
        <position position="174"/>
    </location>
</feature>
<dbReference type="InterPro" id="IPR013498">
    <property type="entry name" value="Topo_IA_Znf"/>
</dbReference>
<dbReference type="InterPro" id="IPR023405">
    <property type="entry name" value="Topo_IA_core_domain"/>
</dbReference>
<dbReference type="InterPro" id="IPR013824">
    <property type="entry name" value="Topo_IA_cen_sub1"/>
</dbReference>
<feature type="compositionally biased region" description="Basic residues" evidence="11">
    <location>
        <begin position="762"/>
        <end position="787"/>
    </location>
</feature>
<dbReference type="Gene3D" id="3.30.65.10">
    <property type="entry name" value="Bacterial Topoisomerase I, domain 1"/>
    <property type="match status" value="1"/>
</dbReference>
<dbReference type="SMART" id="SM00436">
    <property type="entry name" value="TOP1Bc"/>
    <property type="match status" value="1"/>
</dbReference>
<feature type="site" description="Interaction with DNA" evidence="10">
    <location>
        <position position="328"/>
    </location>
</feature>
<protein>
    <recommendedName>
        <fullName evidence="10">DNA topoisomerase 1</fullName>
        <ecNumber evidence="10">5.6.2.1</ecNumber>
    </recommendedName>
    <alternativeName>
        <fullName evidence="10">DNA topoisomerase I</fullName>
    </alternativeName>
</protein>
<dbReference type="Pfam" id="PF01396">
    <property type="entry name" value="Zn_ribbon_Top1"/>
    <property type="match status" value="3"/>
</dbReference>
<keyword evidence="7 10" id="KW-0799">Topoisomerase</keyword>
<dbReference type="CDD" id="cd00186">
    <property type="entry name" value="TOP1Ac"/>
    <property type="match status" value="1"/>
</dbReference>
<dbReference type="HAMAP" id="MF_00952">
    <property type="entry name" value="Topoisom_1_prok"/>
    <property type="match status" value="1"/>
</dbReference>
<dbReference type="GO" id="GO:0005694">
    <property type="term" value="C:chromosome"/>
    <property type="evidence" value="ECO:0007669"/>
    <property type="project" value="InterPro"/>
</dbReference>
<dbReference type="Pfam" id="PF01131">
    <property type="entry name" value="Topoisom_bac"/>
    <property type="match status" value="1"/>
</dbReference>
<feature type="region of interest" description="Disordered" evidence="11">
    <location>
        <begin position="728"/>
        <end position="787"/>
    </location>
</feature>
<feature type="site" description="Interaction with DNA" evidence="10">
    <location>
        <position position="181"/>
    </location>
</feature>
<comment type="caution">
    <text evidence="14">The sequence shown here is derived from an EMBL/GenBank/DDBJ whole genome shotgun (WGS) entry which is preliminary data.</text>
</comment>
<comment type="catalytic activity">
    <reaction evidence="1 10">
        <text>ATP-independent breakage of single-stranded DNA, followed by passage and rejoining.</text>
        <dbReference type="EC" id="5.6.2.1"/>
    </reaction>
</comment>
<feature type="site" description="Interaction with DNA" evidence="10">
    <location>
        <position position="518"/>
    </location>
</feature>
<dbReference type="InterPro" id="IPR034149">
    <property type="entry name" value="TOPRIM_TopoI"/>
</dbReference>
<dbReference type="CDD" id="cd03363">
    <property type="entry name" value="TOPRIM_TopoIA_TopoI"/>
    <property type="match status" value="1"/>
</dbReference>
<reference evidence="14 15" key="1">
    <citation type="submission" date="2018-04" db="EMBL/GenBank/DDBJ databases">
        <title>Genomic Encyclopedia of Type Strains, Phase IV (KMG-IV): sequencing the most valuable type-strain genomes for metagenomic binning, comparative biology and taxonomic classification.</title>
        <authorList>
            <person name="Goeker M."/>
        </authorList>
    </citation>
    <scope>NUCLEOTIDE SEQUENCE [LARGE SCALE GENOMIC DNA]</scope>
    <source>
        <strain evidence="14 15">DSM 26588</strain>
    </source>
</reference>
<evidence type="ECO:0000313" key="15">
    <source>
        <dbReference type="Proteomes" id="UP000245778"/>
    </source>
</evidence>
<gene>
    <name evidence="10" type="primary">topA</name>
    <name evidence="14" type="ORF">C7373_10951</name>
</gene>
<keyword evidence="3" id="KW-0479">Metal-binding</keyword>
<dbReference type="GO" id="GO:0003917">
    <property type="term" value="F:DNA topoisomerase type I (single strand cut, ATP-independent) activity"/>
    <property type="evidence" value="ECO:0007669"/>
    <property type="project" value="UniProtKB-UniRule"/>
</dbReference>
<dbReference type="SMART" id="SM00493">
    <property type="entry name" value="TOPRIM"/>
    <property type="match status" value="1"/>
</dbReference>
<feature type="site" description="Interaction with DNA" evidence="10">
    <location>
        <position position="169"/>
    </location>
</feature>
<feature type="domain" description="Toprim" evidence="12">
    <location>
        <begin position="29"/>
        <end position="139"/>
    </location>
</feature>
<dbReference type="InterPro" id="IPR000380">
    <property type="entry name" value="Topo_IA"/>
</dbReference>
<dbReference type="PANTHER" id="PTHR42785:SF1">
    <property type="entry name" value="DNA TOPOISOMERASE"/>
    <property type="match status" value="1"/>
</dbReference>
<dbReference type="EMBL" id="QEKK01000009">
    <property type="protein sequence ID" value="PVY47392.1"/>
    <property type="molecule type" value="Genomic_DNA"/>
</dbReference>
<evidence type="ECO:0000256" key="9">
    <source>
        <dbReference type="ARBA" id="ARBA00023235"/>
    </source>
</evidence>
<feature type="domain" description="Topo IA-type catalytic" evidence="13">
    <location>
        <begin position="155"/>
        <end position="586"/>
    </location>
</feature>
<dbReference type="Gene3D" id="1.10.460.10">
    <property type="entry name" value="Topoisomerase I, domain 2"/>
    <property type="match status" value="1"/>
</dbReference>
<dbReference type="PANTHER" id="PTHR42785">
    <property type="entry name" value="DNA TOPOISOMERASE, TYPE IA, CORE"/>
    <property type="match status" value="1"/>
</dbReference>
<proteinExistence type="inferred from homology"/>
<keyword evidence="4" id="KW-0863">Zinc-finger</keyword>
<evidence type="ECO:0000256" key="1">
    <source>
        <dbReference type="ARBA" id="ARBA00000213"/>
    </source>
</evidence>
<dbReference type="EC" id="5.6.2.1" evidence="10"/>
<dbReference type="SUPFAM" id="SSF57783">
    <property type="entry name" value="Zinc beta-ribbon"/>
    <property type="match status" value="1"/>
</dbReference>
<dbReference type="InterPro" id="IPR028612">
    <property type="entry name" value="Topoisom_1_IA"/>
</dbReference>
<comment type="subunit">
    <text evidence="10">Monomer.</text>
</comment>
<dbReference type="GO" id="GO:0008270">
    <property type="term" value="F:zinc ion binding"/>
    <property type="evidence" value="ECO:0007669"/>
    <property type="project" value="UniProtKB-KW"/>
</dbReference>
<feature type="region of interest" description="Disordered" evidence="11">
    <location>
        <begin position="452"/>
        <end position="484"/>
    </location>
</feature>
<evidence type="ECO:0000259" key="12">
    <source>
        <dbReference type="PROSITE" id="PS50880"/>
    </source>
</evidence>
<dbReference type="SMART" id="SM00437">
    <property type="entry name" value="TOP1Ac"/>
    <property type="match status" value="1"/>
</dbReference>
<dbReference type="PROSITE" id="PS50880">
    <property type="entry name" value="TOPRIM"/>
    <property type="match status" value="1"/>
</dbReference>
<dbReference type="Gene3D" id="2.70.20.10">
    <property type="entry name" value="Topoisomerase I, domain 3"/>
    <property type="match status" value="1"/>
</dbReference>
<evidence type="ECO:0000256" key="8">
    <source>
        <dbReference type="ARBA" id="ARBA00023125"/>
    </source>
</evidence>
<dbReference type="GO" id="GO:0006265">
    <property type="term" value="P:DNA topological change"/>
    <property type="evidence" value="ECO:0007669"/>
    <property type="project" value="UniProtKB-UniRule"/>
</dbReference>
<evidence type="ECO:0000256" key="7">
    <source>
        <dbReference type="ARBA" id="ARBA00023029"/>
    </source>
</evidence>
<feature type="site" description="Interaction with DNA" evidence="10">
    <location>
        <position position="166"/>
    </location>
</feature>
<dbReference type="InterPro" id="IPR013825">
    <property type="entry name" value="Topo_IA_cen_sub2"/>
</dbReference>
<dbReference type="AlphaFoldDB" id="A0A2U1BFD8"/>
<feature type="site" description="Interaction with DNA" evidence="10">
    <location>
        <position position="59"/>
    </location>
</feature>
<dbReference type="Gene3D" id="1.10.290.10">
    <property type="entry name" value="Topoisomerase I, domain 4"/>
    <property type="match status" value="1"/>
</dbReference>
<dbReference type="Pfam" id="PF01751">
    <property type="entry name" value="Toprim"/>
    <property type="match status" value="1"/>
</dbReference>
<dbReference type="InterPro" id="IPR023406">
    <property type="entry name" value="Topo_IA_AS"/>
</dbReference>
<name>A0A2U1BFD8_9FIRM</name>
<evidence type="ECO:0000256" key="11">
    <source>
        <dbReference type="SAM" id="MobiDB-lite"/>
    </source>
</evidence>
<dbReference type="InterPro" id="IPR003602">
    <property type="entry name" value="Topo_IA_DNA-bd_dom"/>
</dbReference>
<evidence type="ECO:0000313" key="14">
    <source>
        <dbReference type="EMBL" id="PVY47392.1"/>
    </source>
</evidence>
<keyword evidence="8 10" id="KW-0238">DNA-binding</keyword>
<evidence type="ECO:0000256" key="2">
    <source>
        <dbReference type="ARBA" id="ARBA00009446"/>
    </source>
</evidence>
<keyword evidence="5" id="KW-0862">Zinc</keyword>
<evidence type="ECO:0000256" key="3">
    <source>
        <dbReference type="ARBA" id="ARBA00022723"/>
    </source>
</evidence>
<accession>A0A2U1BFD8</accession>
<dbReference type="InterPro" id="IPR005733">
    <property type="entry name" value="TopoI_bac-type"/>
</dbReference>
<dbReference type="GO" id="GO:0003677">
    <property type="term" value="F:DNA binding"/>
    <property type="evidence" value="ECO:0007669"/>
    <property type="project" value="UniProtKB-KW"/>
</dbReference>
<dbReference type="PRINTS" id="PR00417">
    <property type="entry name" value="PRTPISMRASEI"/>
</dbReference>
<sequence>MASGGRTGLWSPVCAYRRMIYWRYTVAKTNLVIVESPAKAKTIGKYLGPGYEVKASMGHVRDLPKSKLGVDVEHGFLPDYQPIKGKEEVISELRKAAKGSEKVFLATDPDREGEAISWHLKELLRIPDDKTYRVTFNEITKRVVNESIASPRNIDMDLVDAQQARRILDRIVGYQLSPLLWKKIRRGLSAGRVQSVATRLVCEREEEIRAFQPQEYWSLDVDLSRIAPNMGAFTAAFHGREKKMELHSEQEMQTVVDAVRGAPFSVKGVKRQDKNRSPAPPFITSTLQQEASRKLNMTPRRTMAVAQQLYEGVDIQGEGTVGLITYMRTDSLRLSEEALAAAKEMIVSRYGKDYYPAETRHFKAKSGAQDAHEAIRPSDVRLTPEEIKKDLTSEQYRLYKLIWSRFLACQMANAVYDSVGIEVESAGYTFRATHSSLKFAGFTAVYVEGRDEEDEVKQSPLPDLKEGEPLSLTGVKPEQHFTQPPTRYTEATLIKALEEKGIGRPSTYAPTISTILDREYVVKEGKYLRTTPLGEVVTGLMKDKFPDIVDTTFTAHMEEQLDEVEEGKEKWKDLLSGFYGGFEKELQQAEKDLDGERIKVPDEVSDEVCDLCGRQMVIKSGRFGRFLACPGYPECTFTKPIVVEMPGKCPKCGGRILKKTSKKGYAYYGCEHNGGRGGSTCDFMTWDVPVKDNCPECGWTMFKKSGRGFKKPFCINPDCANFTPEDKRGGYKKKPTAESGKAAGEEKQPAAAPEEAEPVKKAVAKKSTTKKTAAKKTAKKRTAAKAE</sequence>